<dbReference type="InterPro" id="IPR036388">
    <property type="entry name" value="WH-like_DNA-bd_sf"/>
</dbReference>
<evidence type="ECO:0000256" key="3">
    <source>
        <dbReference type="ARBA" id="ARBA00023163"/>
    </source>
</evidence>
<dbReference type="InterPro" id="IPR019887">
    <property type="entry name" value="Tscrpt_reg_AsnC/Lrp_C"/>
</dbReference>
<dbReference type="SMART" id="SM00344">
    <property type="entry name" value="HTH_ASNC"/>
    <property type="match status" value="1"/>
</dbReference>
<accession>A0AAJ5X929</accession>
<dbReference type="InterPro" id="IPR019888">
    <property type="entry name" value="Tscrpt_reg_AsnC-like"/>
</dbReference>
<sequence>MLDSFDLQILATWQERGDVGPVEMAQFVPLSASQCSRRMQQLRNDGYARAVRVVLDPAKVGVGISAYILLTMKSHAPEAAEAFRKRVMELDEVLECQKLTGAADMILKVATRDLATFDYLLTKQLLGAPEVATAQSSIILEDVKSTSSLPLRFARQN</sequence>
<proteinExistence type="predicted"/>
<dbReference type="Gene3D" id="3.30.70.920">
    <property type="match status" value="1"/>
</dbReference>
<dbReference type="Gene3D" id="1.10.10.10">
    <property type="entry name" value="Winged helix-like DNA-binding domain superfamily/Winged helix DNA-binding domain"/>
    <property type="match status" value="1"/>
</dbReference>
<evidence type="ECO:0000313" key="6">
    <source>
        <dbReference type="EMBL" id="WEK48344.1"/>
    </source>
</evidence>
<evidence type="ECO:0000259" key="5">
    <source>
        <dbReference type="Pfam" id="PF13404"/>
    </source>
</evidence>
<dbReference type="SUPFAM" id="SSF46785">
    <property type="entry name" value="Winged helix' DNA-binding domain"/>
    <property type="match status" value="1"/>
</dbReference>
<dbReference type="PANTHER" id="PTHR30154:SF46">
    <property type="entry name" value="TRANSCRIPTIONAL REGULATORY PROTEIN"/>
    <property type="match status" value="1"/>
</dbReference>
<dbReference type="InterPro" id="IPR000485">
    <property type="entry name" value="AsnC-type_HTH_dom"/>
</dbReference>
<dbReference type="InterPro" id="IPR036390">
    <property type="entry name" value="WH_DNA-bd_sf"/>
</dbReference>
<dbReference type="EMBL" id="CP119316">
    <property type="protein sequence ID" value="WEK48344.1"/>
    <property type="molecule type" value="Genomic_DNA"/>
</dbReference>
<evidence type="ECO:0000313" key="7">
    <source>
        <dbReference type="Proteomes" id="UP001218362"/>
    </source>
</evidence>
<keyword evidence="3" id="KW-0804">Transcription</keyword>
<dbReference type="KEGG" id="acob:P0Y56_08635"/>
<dbReference type="GO" id="GO:0043565">
    <property type="term" value="F:sequence-specific DNA binding"/>
    <property type="evidence" value="ECO:0007669"/>
    <property type="project" value="InterPro"/>
</dbReference>
<evidence type="ECO:0000256" key="1">
    <source>
        <dbReference type="ARBA" id="ARBA00023015"/>
    </source>
</evidence>
<keyword evidence="2" id="KW-0238">DNA-binding</keyword>
<gene>
    <name evidence="6" type="ORF">P0Y56_08635</name>
</gene>
<reference evidence="6" key="1">
    <citation type="submission" date="2023-03" db="EMBL/GenBank/DDBJ databases">
        <title>Andean soil-derived lignocellulolytic bacterial consortium as a source of novel taxa and putative plastic-active enzymes.</title>
        <authorList>
            <person name="Diaz-Garcia L."/>
            <person name="Chuvochina M."/>
            <person name="Feuerriegel G."/>
            <person name="Bunk B."/>
            <person name="Sproer C."/>
            <person name="Streit W.R."/>
            <person name="Rodriguez L.M."/>
            <person name="Overmann J."/>
            <person name="Jimenez D.J."/>
        </authorList>
    </citation>
    <scope>NUCLEOTIDE SEQUENCE</scope>
    <source>
        <strain evidence="6">MAG 26</strain>
    </source>
</reference>
<dbReference type="Pfam" id="PF01037">
    <property type="entry name" value="AsnC_trans_reg"/>
    <property type="match status" value="1"/>
</dbReference>
<dbReference type="Proteomes" id="UP001218362">
    <property type="component" value="Chromosome"/>
</dbReference>
<dbReference type="AlphaFoldDB" id="A0AAJ5X929"/>
<dbReference type="SUPFAM" id="SSF54909">
    <property type="entry name" value="Dimeric alpha+beta barrel"/>
    <property type="match status" value="1"/>
</dbReference>
<protein>
    <submittedName>
        <fullName evidence="6">Lrp/AsnC family transcriptional regulator</fullName>
    </submittedName>
</protein>
<dbReference type="InterPro" id="IPR011008">
    <property type="entry name" value="Dimeric_a/b-barrel"/>
</dbReference>
<evidence type="ECO:0000256" key="2">
    <source>
        <dbReference type="ARBA" id="ARBA00023125"/>
    </source>
</evidence>
<dbReference type="Pfam" id="PF13404">
    <property type="entry name" value="HTH_AsnC-type"/>
    <property type="match status" value="1"/>
</dbReference>
<feature type="domain" description="HTH asnC-type" evidence="5">
    <location>
        <begin position="2"/>
        <end position="43"/>
    </location>
</feature>
<name>A0AAJ5X929_9SPHN</name>
<dbReference type="GO" id="GO:0043200">
    <property type="term" value="P:response to amino acid"/>
    <property type="evidence" value="ECO:0007669"/>
    <property type="project" value="TreeGrafter"/>
</dbReference>
<organism evidence="6 7">
    <name type="scientific">Candidatus Andeanibacterium colombiense</name>
    <dbReference type="NCBI Taxonomy" id="3121345"/>
    <lineage>
        <taxon>Bacteria</taxon>
        <taxon>Pseudomonadati</taxon>
        <taxon>Pseudomonadota</taxon>
        <taxon>Alphaproteobacteria</taxon>
        <taxon>Sphingomonadales</taxon>
        <taxon>Sphingomonadaceae</taxon>
        <taxon>Candidatus Andeanibacterium</taxon>
    </lineage>
</organism>
<feature type="domain" description="Transcription regulator AsnC/Lrp ligand binding" evidence="4">
    <location>
        <begin position="69"/>
        <end position="141"/>
    </location>
</feature>
<dbReference type="PANTHER" id="PTHR30154">
    <property type="entry name" value="LEUCINE-RESPONSIVE REGULATORY PROTEIN"/>
    <property type="match status" value="1"/>
</dbReference>
<keyword evidence="1" id="KW-0805">Transcription regulation</keyword>
<dbReference type="GO" id="GO:0005829">
    <property type="term" value="C:cytosol"/>
    <property type="evidence" value="ECO:0007669"/>
    <property type="project" value="TreeGrafter"/>
</dbReference>
<evidence type="ECO:0000259" key="4">
    <source>
        <dbReference type="Pfam" id="PF01037"/>
    </source>
</evidence>